<evidence type="ECO:0000313" key="2">
    <source>
        <dbReference type="Proteomes" id="UP000824037"/>
    </source>
</evidence>
<dbReference type="PANTHER" id="PTHR43649">
    <property type="entry name" value="ARABINOSE-BINDING PROTEIN-RELATED"/>
    <property type="match status" value="1"/>
</dbReference>
<organism evidence="1 2">
    <name type="scientific">Candidatus Ruania gallistercoris</name>
    <dbReference type="NCBI Taxonomy" id="2838746"/>
    <lineage>
        <taxon>Bacteria</taxon>
        <taxon>Bacillati</taxon>
        <taxon>Actinomycetota</taxon>
        <taxon>Actinomycetes</taxon>
        <taxon>Micrococcales</taxon>
        <taxon>Ruaniaceae</taxon>
        <taxon>Ruania</taxon>
    </lineage>
</organism>
<dbReference type="EMBL" id="DXBY01000247">
    <property type="protein sequence ID" value="HIZ36958.1"/>
    <property type="molecule type" value="Genomic_DNA"/>
</dbReference>
<dbReference type="SUPFAM" id="SSF53850">
    <property type="entry name" value="Periplasmic binding protein-like II"/>
    <property type="match status" value="1"/>
</dbReference>
<accession>A0A9D2EFQ1</accession>
<name>A0A9D2EFQ1_9MICO</name>
<dbReference type="InterPro" id="IPR006059">
    <property type="entry name" value="SBP"/>
</dbReference>
<gene>
    <name evidence="1" type="ORF">H9815_14390</name>
</gene>
<dbReference type="Pfam" id="PF01547">
    <property type="entry name" value="SBP_bac_1"/>
    <property type="match status" value="1"/>
</dbReference>
<proteinExistence type="predicted"/>
<dbReference type="AlphaFoldDB" id="A0A9D2EFQ1"/>
<dbReference type="PROSITE" id="PS51257">
    <property type="entry name" value="PROKAR_LIPOPROTEIN"/>
    <property type="match status" value="1"/>
</dbReference>
<dbReference type="Proteomes" id="UP000824037">
    <property type="component" value="Unassembled WGS sequence"/>
</dbReference>
<reference evidence="1" key="1">
    <citation type="journal article" date="2021" name="PeerJ">
        <title>Extensive microbial diversity within the chicken gut microbiome revealed by metagenomics and culture.</title>
        <authorList>
            <person name="Gilroy R."/>
            <person name="Ravi A."/>
            <person name="Getino M."/>
            <person name="Pursley I."/>
            <person name="Horton D.L."/>
            <person name="Alikhan N.F."/>
            <person name="Baker D."/>
            <person name="Gharbi K."/>
            <person name="Hall N."/>
            <person name="Watson M."/>
            <person name="Adriaenssens E.M."/>
            <person name="Foster-Nyarko E."/>
            <person name="Jarju S."/>
            <person name="Secka A."/>
            <person name="Antonio M."/>
            <person name="Oren A."/>
            <person name="Chaudhuri R.R."/>
            <person name="La Ragione R."/>
            <person name="Hildebrand F."/>
            <person name="Pallen M.J."/>
        </authorList>
    </citation>
    <scope>NUCLEOTIDE SEQUENCE</scope>
    <source>
        <strain evidence="1">ChiGjej4B4-7305</strain>
    </source>
</reference>
<protein>
    <submittedName>
        <fullName evidence="1">ABC transporter substrate-binding protein</fullName>
    </submittedName>
</protein>
<dbReference type="Gene3D" id="3.40.190.10">
    <property type="entry name" value="Periplasmic binding protein-like II"/>
    <property type="match status" value="1"/>
</dbReference>
<sequence length="426" mass="45776">MTRRRNAAGAVAVATALLLAGCSGDGGDGGETVTYWSQWEQGEPQAEILQSAIEDFTAETGIEVEVEWQGRQIMQKVQPLLRSGDVPDVVDASSNDIRATLVRADQARDLSAVFAAEVPGEDTTVEEVLGDYDELITAESIEGPFMLPTILMAQSLFYDGNAHDLTQPGDWSDFMATLEDLKSERGSGPIALDGDIGSYGAVWTSAALIHELGVGGFNEIAADETGQAWDSDGVRAALGRIAELGEGQYWADGSFGSRFPQVQEQWAAGEADLLFMGSWAPQETSTSTTEGFEYRQLGFPPAGQGEFIQSDVSGFAVLAGSENPEQAEQLLAHFVQTDVMQALADDAAQLVTRPDVEPPETLADTADLVQSRTAVRFYDGVDGDYPGYPAEVFEPVNLQLLRGQIDVDQAIAELTDAQQSYWDKQG</sequence>
<comment type="caution">
    <text evidence="1">The sequence shown here is derived from an EMBL/GenBank/DDBJ whole genome shotgun (WGS) entry which is preliminary data.</text>
</comment>
<reference evidence="1" key="2">
    <citation type="submission" date="2021-04" db="EMBL/GenBank/DDBJ databases">
        <authorList>
            <person name="Gilroy R."/>
        </authorList>
    </citation>
    <scope>NUCLEOTIDE SEQUENCE</scope>
    <source>
        <strain evidence="1">ChiGjej4B4-7305</strain>
    </source>
</reference>
<dbReference type="InterPro" id="IPR050490">
    <property type="entry name" value="Bact_solute-bd_prot1"/>
</dbReference>
<evidence type="ECO:0000313" key="1">
    <source>
        <dbReference type="EMBL" id="HIZ36958.1"/>
    </source>
</evidence>